<feature type="signal peptide" evidence="9">
    <location>
        <begin position="1"/>
        <end position="19"/>
    </location>
</feature>
<keyword evidence="1 9" id="KW-0732">Signal</keyword>
<keyword evidence="4" id="KW-0472">Membrane</keyword>
<evidence type="ECO:0000256" key="7">
    <source>
        <dbReference type="ARBA" id="ARBA00023288"/>
    </source>
</evidence>
<evidence type="ECO:0000313" key="11">
    <source>
        <dbReference type="Proteomes" id="UP001499915"/>
    </source>
</evidence>
<dbReference type="RefSeq" id="WP_343809060.1">
    <property type="nucleotide sequence ID" value="NZ_BAAAET010000008.1"/>
</dbReference>
<dbReference type="Gene3D" id="1.25.40.10">
    <property type="entry name" value="Tetratricopeptide repeat domain"/>
    <property type="match status" value="1"/>
</dbReference>
<keyword evidence="5" id="KW-0564">Palmitate</keyword>
<dbReference type="Gene3D" id="3.40.50.2300">
    <property type="match status" value="2"/>
</dbReference>
<proteinExistence type="predicted"/>
<protein>
    <submittedName>
        <fullName evidence="10">Penicillin-binding protein activator</fullName>
    </submittedName>
</protein>
<gene>
    <name evidence="10" type="ORF">GCM10009104_35600</name>
</gene>
<keyword evidence="2" id="KW-0133">Cell shape</keyword>
<dbReference type="PROSITE" id="PS51257">
    <property type="entry name" value="PROKAR_LIPOPROTEIN"/>
    <property type="match status" value="1"/>
</dbReference>
<dbReference type="Proteomes" id="UP001499915">
    <property type="component" value="Unassembled WGS sequence"/>
</dbReference>
<feature type="chain" id="PRO_5046261206" evidence="9">
    <location>
        <begin position="20"/>
        <end position="611"/>
    </location>
</feature>
<dbReference type="PANTHER" id="PTHR38038:SF1">
    <property type="entry name" value="PENICILLIN-BINDING PROTEIN ACTIVATOR LPOA"/>
    <property type="match status" value="1"/>
</dbReference>
<evidence type="ECO:0000256" key="9">
    <source>
        <dbReference type="SAM" id="SignalP"/>
    </source>
</evidence>
<keyword evidence="3" id="KW-0573">Peptidoglycan synthesis</keyword>
<dbReference type="InterPro" id="IPR028082">
    <property type="entry name" value="Peripla_BP_I"/>
</dbReference>
<evidence type="ECO:0000256" key="3">
    <source>
        <dbReference type="ARBA" id="ARBA00022984"/>
    </source>
</evidence>
<accession>A0ABP3TH94</accession>
<dbReference type="EMBL" id="BAAAET010000008">
    <property type="protein sequence ID" value="GAA0703004.1"/>
    <property type="molecule type" value="Genomic_DNA"/>
</dbReference>
<dbReference type="InterPro" id="IPR011990">
    <property type="entry name" value="TPR-like_helical_dom_sf"/>
</dbReference>
<dbReference type="SUPFAM" id="SSF53822">
    <property type="entry name" value="Periplasmic binding protein-like I"/>
    <property type="match status" value="1"/>
</dbReference>
<evidence type="ECO:0000313" key="10">
    <source>
        <dbReference type="EMBL" id="GAA0703004.1"/>
    </source>
</evidence>
<evidence type="ECO:0000256" key="1">
    <source>
        <dbReference type="ARBA" id="ARBA00022729"/>
    </source>
</evidence>
<comment type="caution">
    <text evidence="10">The sequence shown here is derived from an EMBL/GenBank/DDBJ whole genome shotgun (WGS) entry which is preliminary data.</text>
</comment>
<dbReference type="CDD" id="cd06339">
    <property type="entry name" value="PBP1_YraM_LppC_lipoprotein-like"/>
    <property type="match status" value="1"/>
</dbReference>
<dbReference type="Gene3D" id="1.25.40.650">
    <property type="match status" value="1"/>
</dbReference>
<keyword evidence="6" id="KW-0998">Cell outer membrane</keyword>
<keyword evidence="7" id="KW-0449">Lipoprotein</keyword>
<keyword evidence="8" id="KW-0175">Coiled coil</keyword>
<name>A0ABP3TH94_9GAMM</name>
<dbReference type="Pfam" id="PF04348">
    <property type="entry name" value="LppC"/>
    <property type="match status" value="1"/>
</dbReference>
<keyword evidence="11" id="KW-1185">Reference proteome</keyword>
<feature type="coiled-coil region" evidence="8">
    <location>
        <begin position="419"/>
        <end position="456"/>
    </location>
</feature>
<dbReference type="InterPro" id="IPR007443">
    <property type="entry name" value="LpoA"/>
</dbReference>
<evidence type="ECO:0000256" key="2">
    <source>
        <dbReference type="ARBA" id="ARBA00022960"/>
    </source>
</evidence>
<sequence length="611" mass="67318">MTNLHRLSFSLLLATALLAGCSSQTTPPQVVDKTATTTEQSIDSLLRQARTQPATPAAQLQLQAARLLVQTGNEPRAIEVLDGIDLTRIPPTLAFEIAKLKTLLVSGSDDPAEALKLLDLGRFSSLPADQQAKLGQLRADVWLQQDNPVAAVRELIVSSLLTLDPVEQQRYHDQIWRLLQQAPLEQVKAAASANNDYQEQGWFELALMLRSSPDLAARQQALDNWGTLWESHPALTLPPAGLLGLELSGEQLVAYRIGVILPLSGDLAKPAAAIRKGMEAQLEVMRREGKQVPELVMLDSTGLDDVNPLLMQARQQGVDLLIGPLNPALVNQLSAQPLLEIPTLALNPAEAGPSRPWQLELSSEHEARMVARRAMADGHMRVLVITPAAEWGDRVANVMREEMEASGGQVVGNLRYQAADNYNDQVAELLLTRQSAEREEQLRELLRHRLEFQERRRQDADAILMTALPDAARLIKPMLDYHFAADLPLYATSHVYPGYPDATRDVDLNGITFCDLPWLLQPPSEAQRLLSSNGEDTLSRFGRLFALGVDAIRAYPWLPQLEQRPGSFLLGETGQLVMDSNKRLQRELSCTTFTEGEPASLSPPQAATTEN</sequence>
<evidence type="ECO:0000256" key="4">
    <source>
        <dbReference type="ARBA" id="ARBA00023136"/>
    </source>
</evidence>
<evidence type="ECO:0000256" key="6">
    <source>
        <dbReference type="ARBA" id="ARBA00023237"/>
    </source>
</evidence>
<reference evidence="11" key="1">
    <citation type="journal article" date="2019" name="Int. J. Syst. Evol. Microbiol.">
        <title>The Global Catalogue of Microorganisms (GCM) 10K type strain sequencing project: providing services to taxonomists for standard genome sequencing and annotation.</title>
        <authorList>
            <consortium name="The Broad Institute Genomics Platform"/>
            <consortium name="The Broad Institute Genome Sequencing Center for Infectious Disease"/>
            <person name="Wu L."/>
            <person name="Ma J."/>
        </authorList>
    </citation>
    <scope>NUCLEOTIDE SEQUENCE [LARGE SCALE GENOMIC DNA]</scope>
    <source>
        <strain evidence="11">JCM 15134</strain>
    </source>
</reference>
<evidence type="ECO:0000256" key="8">
    <source>
        <dbReference type="SAM" id="Coils"/>
    </source>
</evidence>
<dbReference type="PANTHER" id="PTHR38038">
    <property type="entry name" value="PENICILLIN-BINDING PROTEIN ACTIVATOR LPOA"/>
    <property type="match status" value="1"/>
</dbReference>
<organism evidence="10 11">
    <name type="scientific">Marinobacterium maritimum</name>
    <dbReference type="NCBI Taxonomy" id="500162"/>
    <lineage>
        <taxon>Bacteria</taxon>
        <taxon>Pseudomonadati</taxon>
        <taxon>Pseudomonadota</taxon>
        <taxon>Gammaproteobacteria</taxon>
        <taxon>Oceanospirillales</taxon>
        <taxon>Oceanospirillaceae</taxon>
        <taxon>Marinobacterium</taxon>
    </lineage>
</organism>
<evidence type="ECO:0000256" key="5">
    <source>
        <dbReference type="ARBA" id="ARBA00023139"/>
    </source>
</evidence>